<dbReference type="CDD" id="cd04301">
    <property type="entry name" value="NAT_SF"/>
    <property type="match status" value="1"/>
</dbReference>
<dbReference type="HOGENOM" id="CLU_130337_0_0_9"/>
<name>E3PVR1_ACESD</name>
<evidence type="ECO:0000259" key="1">
    <source>
        <dbReference type="PROSITE" id="PS51186"/>
    </source>
</evidence>
<keyword evidence="3" id="KW-1185">Reference proteome</keyword>
<dbReference type="InterPro" id="IPR000182">
    <property type="entry name" value="GNAT_dom"/>
</dbReference>
<dbReference type="STRING" id="1511.CLOST_2499"/>
<dbReference type="PROSITE" id="PS51186">
    <property type="entry name" value="GNAT"/>
    <property type="match status" value="1"/>
</dbReference>
<reference evidence="3" key="1">
    <citation type="journal article" date="2010" name="BMC Genomics">
        <title>Clostridium sticklandii, a specialist in amino acid degradation:revisiting its metabolism through its genome sequence.</title>
        <authorList>
            <person name="Fonknechten N."/>
            <person name="Chaussonnerie S."/>
            <person name="Tricot S."/>
            <person name="Lajus A."/>
            <person name="Andreesen J.R."/>
            <person name="Perchat N."/>
            <person name="Pelletier E."/>
            <person name="Gouyvenoux M."/>
            <person name="Barbe V."/>
            <person name="Salanoubat M."/>
            <person name="Le Paslier D."/>
            <person name="Weissenbach J."/>
            <person name="Cohen G.N."/>
            <person name="Kreimeyer A."/>
        </authorList>
    </citation>
    <scope>NUCLEOTIDE SEQUENCE [LARGE SCALE GENOMIC DNA]</scope>
    <source>
        <strain evidence="3">ATCC 12662 / DSM 519 / JCM 1433 / CCUG 9281 / NCIMB 10654 / HF</strain>
    </source>
</reference>
<dbReference type="SUPFAM" id="SSF55729">
    <property type="entry name" value="Acyl-CoA N-acyltransferases (Nat)"/>
    <property type="match status" value="1"/>
</dbReference>
<keyword evidence="2" id="KW-0808">Transferase</keyword>
<proteinExistence type="predicted"/>
<dbReference type="InterPro" id="IPR016181">
    <property type="entry name" value="Acyl_CoA_acyltransferase"/>
</dbReference>
<dbReference type="GO" id="GO:0016747">
    <property type="term" value="F:acyltransferase activity, transferring groups other than amino-acyl groups"/>
    <property type="evidence" value="ECO:0007669"/>
    <property type="project" value="InterPro"/>
</dbReference>
<evidence type="ECO:0000313" key="3">
    <source>
        <dbReference type="Proteomes" id="UP000007041"/>
    </source>
</evidence>
<accession>E3PVR1</accession>
<sequence>MTNIDYRELKISDIDIQLFSGFDRYQDVKKCWRKEDGKWVLKDIAFVEQWSIDEYEFLVKCLQNTVKQGGAVFGAFDGDMLAGFASLENDFWGSGGQYLQLSSIHISSNQRGKGVGKKLFSIICEKAKERGAKKLYISAHSSEETQAFYKALGCIEAKEYNEDLVEKEPCDCQLEFSLI</sequence>
<dbReference type="Pfam" id="PF00583">
    <property type="entry name" value="Acetyltransf_1"/>
    <property type="match status" value="1"/>
</dbReference>
<feature type="domain" description="N-acetyltransferase" evidence="1">
    <location>
        <begin position="14"/>
        <end position="171"/>
    </location>
</feature>
<dbReference type="AlphaFoldDB" id="E3PVR1"/>
<dbReference type="KEGG" id="cst:CLOST_2499"/>
<dbReference type="eggNOG" id="COG0456">
    <property type="taxonomic scope" value="Bacteria"/>
</dbReference>
<dbReference type="EMBL" id="FP565809">
    <property type="protein sequence ID" value="CBH22614.1"/>
    <property type="molecule type" value="Genomic_DNA"/>
</dbReference>
<dbReference type="Proteomes" id="UP000007041">
    <property type="component" value="Chromosome"/>
</dbReference>
<evidence type="ECO:0000313" key="2">
    <source>
        <dbReference type="EMBL" id="CBH22614.1"/>
    </source>
</evidence>
<gene>
    <name evidence="2" type="ordered locus">CLOST_2499</name>
</gene>
<dbReference type="Gene3D" id="3.40.630.30">
    <property type="match status" value="1"/>
</dbReference>
<protein>
    <submittedName>
        <fullName evidence="2">GCN5-related N-acetyltransferase</fullName>
    </submittedName>
</protein>
<dbReference type="BioCyc" id="CSTI499177:GJE9-2592-MONOMER"/>
<organism evidence="2 3">
    <name type="scientific">Acetoanaerobium sticklandii (strain ATCC 12662 / DSM 519 / JCM 1433 / CCUG 9281 / NCIMB 10654 / HF)</name>
    <name type="common">Clostridium sticklandii</name>
    <dbReference type="NCBI Taxonomy" id="499177"/>
    <lineage>
        <taxon>Bacteria</taxon>
        <taxon>Bacillati</taxon>
        <taxon>Bacillota</taxon>
        <taxon>Clostridia</taxon>
        <taxon>Peptostreptococcales</taxon>
        <taxon>Filifactoraceae</taxon>
        <taxon>Acetoanaerobium</taxon>
    </lineage>
</organism>